<protein>
    <recommendedName>
        <fullName evidence="1">Bacterial Ig-like domain-containing protein</fullName>
    </recommendedName>
</protein>
<evidence type="ECO:0000259" key="1">
    <source>
        <dbReference type="Pfam" id="PF20251"/>
    </source>
</evidence>
<dbReference type="OrthoDB" id="2085239at2"/>
<evidence type="ECO:0000313" key="2">
    <source>
        <dbReference type="EMBL" id="ASK64089.1"/>
    </source>
</evidence>
<evidence type="ECO:0000313" key="3">
    <source>
        <dbReference type="Proteomes" id="UP000198312"/>
    </source>
</evidence>
<dbReference type="KEGG" id="vil:CFK37_18980"/>
<name>A0A220U7H1_9BACI</name>
<keyword evidence="3" id="KW-1185">Reference proteome</keyword>
<reference evidence="2 3" key="1">
    <citation type="submission" date="2017-07" db="EMBL/GenBank/DDBJ databases">
        <title>Virgibacillus sp. LM2416.</title>
        <authorList>
            <person name="Tak E.J."/>
            <person name="Bae J.-W."/>
        </authorList>
    </citation>
    <scope>NUCLEOTIDE SEQUENCE [LARGE SCALE GENOMIC DNA]</scope>
    <source>
        <strain evidence="2 3">LM2416</strain>
    </source>
</reference>
<organism evidence="2 3">
    <name type="scientific">Virgibacillus phasianinus</name>
    <dbReference type="NCBI Taxonomy" id="2017483"/>
    <lineage>
        <taxon>Bacteria</taxon>
        <taxon>Bacillati</taxon>
        <taxon>Bacillota</taxon>
        <taxon>Bacilli</taxon>
        <taxon>Bacillales</taxon>
        <taxon>Bacillaceae</taxon>
        <taxon>Virgibacillus</taxon>
    </lineage>
</organism>
<dbReference type="RefSeq" id="WP_089063347.1">
    <property type="nucleotide sequence ID" value="NZ_CP022315.1"/>
</dbReference>
<sequence>MSKSVINKIKGDTMDKFAKISLSSVIILLLACSCGLNDEQEKRLIKESEYGTLSNKVHEQNIYVKLYLPQAKFSASVDTIPFKVKNLGTTTETIGMEYRVEKYIKGHWYVVPFKPNVGFIMIAQLLKTGEIYKGQVSMDMLDYRLIEGRYRIVKKIGSIILGAEFQIID</sequence>
<proteinExistence type="predicted"/>
<dbReference type="InterPro" id="IPR046878">
    <property type="entry name" value="Big_14"/>
</dbReference>
<accession>A0A220U7H1</accession>
<gene>
    <name evidence="2" type="ORF">CFK37_18980</name>
</gene>
<dbReference type="Pfam" id="PF20251">
    <property type="entry name" value="Big_14"/>
    <property type="match status" value="1"/>
</dbReference>
<dbReference type="Proteomes" id="UP000198312">
    <property type="component" value="Chromosome"/>
</dbReference>
<dbReference type="PROSITE" id="PS51257">
    <property type="entry name" value="PROKAR_LIPOPROTEIN"/>
    <property type="match status" value="1"/>
</dbReference>
<dbReference type="AlphaFoldDB" id="A0A220U7H1"/>
<feature type="domain" description="Bacterial Ig-like" evidence="1">
    <location>
        <begin position="62"/>
        <end position="165"/>
    </location>
</feature>
<dbReference type="EMBL" id="CP022315">
    <property type="protein sequence ID" value="ASK64089.1"/>
    <property type="molecule type" value="Genomic_DNA"/>
</dbReference>